<gene>
    <name evidence="4" type="ORF">SS37A_36200</name>
</gene>
<dbReference type="EMBL" id="AP027143">
    <property type="protein sequence ID" value="BDV36090.1"/>
    <property type="molecule type" value="Genomic_DNA"/>
</dbReference>
<accession>A0ABM8EDK3</accession>
<evidence type="ECO:0000259" key="2">
    <source>
        <dbReference type="Pfam" id="PF04773"/>
    </source>
</evidence>
<keyword evidence="4" id="KW-0614">Plasmid</keyword>
<keyword evidence="1" id="KW-0472">Membrane</keyword>
<dbReference type="Gene3D" id="2.60.120.1440">
    <property type="match status" value="1"/>
</dbReference>
<dbReference type="Pfam" id="PF16220">
    <property type="entry name" value="DUF4880"/>
    <property type="match status" value="1"/>
</dbReference>
<protein>
    <submittedName>
        <fullName evidence="4">Sensor</fullName>
    </submittedName>
</protein>
<sequence length="310" mass="33944">MDDDAPDRDDGHDAAIEWWLQEKAGDIDGERRIAFEAWLAADPAHAQAYADITEMFSEAQGLRRARRRQAHGVRRTWWAAASVALAASLAFFGWLAEFANRHPADYSTGVGERRTVTLTDGSRVELDSDSAIAVRVETGLRRVTLLSGEAWFEVAPIASRPFVVEAAGGTVTALGTAFDVALQKNGARVAVSEHAVAVASGGERLIVEMRQETSYEANTPARTPVSVAAENVAAWRRSALVVEDRSLGEALAMLGRYRHGYVFCLRASTCARRVSGVFSTAEPLTTLREIEFFLGLRAIHFTDYLIFLTE</sequence>
<reference evidence="4 5" key="1">
    <citation type="journal article" date="2023" name="Int. J. Syst. Evol. Microbiol.">
        <title>Methylocystis iwaonis sp. nov., a type II methane-oxidizing bacterium from surface soil of a rice paddy field in Japan, and emended description of the genus Methylocystis (ex Whittenbury et al. 1970) Bowman et al. 1993.</title>
        <authorList>
            <person name="Kaise H."/>
            <person name="Sawadogo J.B."/>
            <person name="Alam M.S."/>
            <person name="Ueno C."/>
            <person name="Dianou D."/>
            <person name="Shinjo R."/>
            <person name="Asakawa S."/>
        </authorList>
    </citation>
    <scope>NUCLEOTIDE SEQUENCE [LARGE SCALE GENOMIC DNA]</scope>
    <source>
        <strain evidence="4 5">SS37A-Re</strain>
    </source>
</reference>
<dbReference type="PIRSF" id="PIRSF018266">
    <property type="entry name" value="FecR"/>
    <property type="match status" value="1"/>
</dbReference>
<organism evidence="4 5">
    <name type="scientific">Methylocystis iwaonis</name>
    <dbReference type="NCBI Taxonomy" id="2885079"/>
    <lineage>
        <taxon>Bacteria</taxon>
        <taxon>Pseudomonadati</taxon>
        <taxon>Pseudomonadota</taxon>
        <taxon>Alphaproteobacteria</taxon>
        <taxon>Hyphomicrobiales</taxon>
        <taxon>Methylocystaceae</taxon>
        <taxon>Methylocystis</taxon>
    </lineage>
</organism>
<evidence type="ECO:0000259" key="3">
    <source>
        <dbReference type="Pfam" id="PF16220"/>
    </source>
</evidence>
<dbReference type="PANTHER" id="PTHR30273">
    <property type="entry name" value="PERIPLASMIC SIGNAL SENSOR AND SIGMA FACTOR ACTIVATOR FECR-RELATED"/>
    <property type="match status" value="1"/>
</dbReference>
<evidence type="ECO:0000313" key="4">
    <source>
        <dbReference type="EMBL" id="BDV36090.1"/>
    </source>
</evidence>
<feature type="domain" description="FecR protein" evidence="2">
    <location>
        <begin position="105"/>
        <end position="196"/>
    </location>
</feature>
<evidence type="ECO:0000256" key="1">
    <source>
        <dbReference type="SAM" id="Phobius"/>
    </source>
</evidence>
<proteinExistence type="predicted"/>
<name>A0ABM8EDK3_9HYPH</name>
<evidence type="ECO:0000313" key="5">
    <source>
        <dbReference type="Proteomes" id="UP001317629"/>
    </source>
</evidence>
<keyword evidence="5" id="KW-1185">Reference proteome</keyword>
<dbReference type="Proteomes" id="UP001317629">
    <property type="component" value="Plasmid pSS37A-Re-1"/>
</dbReference>
<keyword evidence="1" id="KW-1133">Transmembrane helix</keyword>
<dbReference type="Pfam" id="PF04773">
    <property type="entry name" value="FecR"/>
    <property type="match status" value="1"/>
</dbReference>
<feature type="domain" description="FecR N-terminal" evidence="3">
    <location>
        <begin position="13"/>
        <end position="53"/>
    </location>
</feature>
<keyword evidence="1" id="KW-0812">Transmembrane</keyword>
<dbReference type="PANTHER" id="PTHR30273:SF2">
    <property type="entry name" value="PROTEIN FECR"/>
    <property type="match status" value="1"/>
</dbReference>
<dbReference type="InterPro" id="IPR032623">
    <property type="entry name" value="FecR_N"/>
</dbReference>
<geneLocation type="plasmid" evidence="4 5">
    <name>pSS37A-Re-1</name>
</geneLocation>
<dbReference type="InterPro" id="IPR006860">
    <property type="entry name" value="FecR"/>
</dbReference>
<dbReference type="InterPro" id="IPR012373">
    <property type="entry name" value="Ferrdict_sens_TM"/>
</dbReference>
<feature type="transmembrane region" description="Helical" evidence="1">
    <location>
        <begin position="76"/>
        <end position="96"/>
    </location>
</feature>